<name>A0A0N4Z792_PARTI</name>
<feature type="compositionally biased region" description="Basic and acidic residues" evidence="12">
    <location>
        <begin position="604"/>
        <end position="616"/>
    </location>
</feature>
<feature type="region of interest" description="Disordered" evidence="12">
    <location>
        <begin position="604"/>
        <end position="630"/>
    </location>
</feature>
<reference evidence="16" key="1">
    <citation type="submission" date="2017-02" db="UniProtKB">
        <authorList>
            <consortium name="WormBaseParasite"/>
        </authorList>
    </citation>
    <scope>IDENTIFICATION</scope>
</reference>
<keyword evidence="7" id="KW-0862">Zinc</keyword>
<evidence type="ECO:0000256" key="7">
    <source>
        <dbReference type="ARBA" id="ARBA00022833"/>
    </source>
</evidence>
<dbReference type="AlphaFoldDB" id="A0A0N4Z792"/>
<dbReference type="SUPFAM" id="SSF48726">
    <property type="entry name" value="Immunoglobulin"/>
    <property type="match status" value="1"/>
</dbReference>
<keyword evidence="3 13" id="KW-0812">Transmembrane</keyword>
<keyword evidence="4" id="KW-0479">Metal-binding</keyword>
<feature type="domain" description="RING-type" evidence="14">
    <location>
        <begin position="6"/>
        <end position="49"/>
    </location>
</feature>
<evidence type="ECO:0000259" key="14">
    <source>
        <dbReference type="PROSITE" id="PS50089"/>
    </source>
</evidence>
<evidence type="ECO:0000256" key="13">
    <source>
        <dbReference type="SAM" id="Phobius"/>
    </source>
</evidence>
<dbReference type="Pfam" id="PF13639">
    <property type="entry name" value="zf-RING_2"/>
    <property type="match status" value="1"/>
</dbReference>
<comment type="similarity">
    <text evidence="2">Belongs to the FAM187 family.</text>
</comment>
<evidence type="ECO:0000313" key="15">
    <source>
        <dbReference type="Proteomes" id="UP000038045"/>
    </source>
</evidence>
<proteinExistence type="inferred from homology"/>
<evidence type="ECO:0000256" key="6">
    <source>
        <dbReference type="ARBA" id="ARBA00022771"/>
    </source>
</evidence>
<keyword evidence="8 13" id="KW-1133">Transmembrane helix</keyword>
<evidence type="ECO:0000256" key="9">
    <source>
        <dbReference type="ARBA" id="ARBA00023136"/>
    </source>
</evidence>
<evidence type="ECO:0000256" key="11">
    <source>
        <dbReference type="PROSITE-ProRule" id="PRU00175"/>
    </source>
</evidence>
<dbReference type="InterPro" id="IPR017907">
    <property type="entry name" value="Znf_RING_CS"/>
</dbReference>
<accession>A0A0N4Z792</accession>
<dbReference type="PANTHER" id="PTHR32178">
    <property type="entry name" value="FAM187"/>
    <property type="match status" value="1"/>
</dbReference>
<dbReference type="GO" id="GO:0016020">
    <property type="term" value="C:membrane"/>
    <property type="evidence" value="ECO:0007669"/>
    <property type="project" value="UniProtKB-SubCell"/>
</dbReference>
<dbReference type="InterPro" id="IPR039311">
    <property type="entry name" value="FAM187A/B"/>
</dbReference>
<dbReference type="PANTHER" id="PTHR32178:SF6">
    <property type="entry name" value="IG-LIKE DOMAIN-CONTAINING PROTEIN"/>
    <property type="match status" value="1"/>
</dbReference>
<dbReference type="PROSITE" id="PS00518">
    <property type="entry name" value="ZF_RING_1"/>
    <property type="match status" value="1"/>
</dbReference>
<dbReference type="InterPro" id="IPR036179">
    <property type="entry name" value="Ig-like_dom_sf"/>
</dbReference>
<dbReference type="WBParaSite" id="PTRK_0000304400.1">
    <property type="protein sequence ID" value="PTRK_0000304400.1"/>
    <property type="gene ID" value="PTRK_0000304400"/>
</dbReference>
<feature type="compositionally biased region" description="Low complexity" evidence="12">
    <location>
        <begin position="617"/>
        <end position="630"/>
    </location>
</feature>
<evidence type="ECO:0000256" key="12">
    <source>
        <dbReference type="SAM" id="MobiDB-lite"/>
    </source>
</evidence>
<keyword evidence="10" id="KW-0325">Glycoprotein</keyword>
<organism evidence="15 16">
    <name type="scientific">Parastrongyloides trichosuri</name>
    <name type="common">Possum-specific nematode worm</name>
    <dbReference type="NCBI Taxonomy" id="131310"/>
    <lineage>
        <taxon>Eukaryota</taxon>
        <taxon>Metazoa</taxon>
        <taxon>Ecdysozoa</taxon>
        <taxon>Nematoda</taxon>
        <taxon>Chromadorea</taxon>
        <taxon>Rhabditida</taxon>
        <taxon>Tylenchina</taxon>
        <taxon>Panagrolaimomorpha</taxon>
        <taxon>Strongyloidoidea</taxon>
        <taxon>Strongyloididae</taxon>
        <taxon>Parastrongyloides</taxon>
    </lineage>
</organism>
<keyword evidence="15" id="KW-1185">Reference proteome</keyword>
<dbReference type="PROSITE" id="PS50089">
    <property type="entry name" value="ZF_RING_2"/>
    <property type="match status" value="1"/>
</dbReference>
<dbReference type="SMART" id="SM00184">
    <property type="entry name" value="RING"/>
    <property type="match status" value="1"/>
</dbReference>
<keyword evidence="9 13" id="KW-0472">Membrane</keyword>
<dbReference type="Gene3D" id="3.30.40.10">
    <property type="entry name" value="Zinc/RING finger domain, C3HC4 (zinc finger)"/>
    <property type="match status" value="1"/>
</dbReference>
<evidence type="ECO:0000256" key="5">
    <source>
        <dbReference type="ARBA" id="ARBA00022729"/>
    </source>
</evidence>
<sequence length="630" mass="73498">MITGNCTICYEELSQNNVGALICGHTFCYTCISTWLDFNENKSSCPTCRTPLPSKKPIKLFFDYEESKDKGKKDGKVDDTKKKGDDVKKNEKVELFKWTKIFIKLLLHYVLIYHFLVPPVVCQHTNIRTEKERKKFVYEYHKYQKCLKENMYLDFKYGSRLFRAVTGLRGGGIELKCFECLNSADAERVEEAWKPNGNVLYRKFSKFKYGIKQMLKTDESLAAEDIHDDRWNYDWQIMKPGTKQRKWMPVQKATESSNALKNVYSMIKNFFTENAKFHYGDHFELEINGLNWHNVGFYRCINPLLPNVTSGEFYFVDVLNVQPVKFINADETDSLLESIKRVYNDQKVETYGKVSPWTLCDICDNKDSVQRQTIECHFRPIKGVSLLDLHDSDFSILQFFGEIPCSSTLVPVQYRPDVSHFKKYLRVKRCKLKCEEYTEEEIVQNIYGHDESGNRIIIDKVPPDEYTIQDRLPSLPPEVRRESFTKTEAEYMVLDCGYGDYGMYWKKETILLTDNILFDNYKGRVYINEKFQLVFEYTIMDDGGFYSCYSANSFLLSTHSVTMLQNSSTDEIIRVIRVVIKLGIVLLMVVLIMNAILKTKNRGDKTKEKKEVKEDNGNNNKGSDNDNNNI</sequence>
<keyword evidence="6 11" id="KW-0863">Zinc-finger</keyword>
<evidence type="ECO:0000256" key="4">
    <source>
        <dbReference type="ARBA" id="ARBA00022723"/>
    </source>
</evidence>
<dbReference type="InterPro" id="IPR001841">
    <property type="entry name" value="Znf_RING"/>
</dbReference>
<comment type="subcellular location">
    <subcellularLocation>
        <location evidence="1">Membrane</location>
        <topology evidence="1">Single-pass type I membrane protein</topology>
    </subcellularLocation>
</comment>
<evidence type="ECO:0000256" key="8">
    <source>
        <dbReference type="ARBA" id="ARBA00022989"/>
    </source>
</evidence>
<evidence type="ECO:0000256" key="2">
    <source>
        <dbReference type="ARBA" id="ARBA00008727"/>
    </source>
</evidence>
<evidence type="ECO:0000256" key="1">
    <source>
        <dbReference type="ARBA" id="ARBA00004479"/>
    </source>
</evidence>
<dbReference type="Proteomes" id="UP000038045">
    <property type="component" value="Unplaced"/>
</dbReference>
<protein>
    <submittedName>
        <fullName evidence="16">RING-type domain-containing protein</fullName>
    </submittedName>
</protein>
<dbReference type="SUPFAM" id="SSF57850">
    <property type="entry name" value="RING/U-box"/>
    <property type="match status" value="1"/>
</dbReference>
<dbReference type="GO" id="GO:0008270">
    <property type="term" value="F:zinc ion binding"/>
    <property type="evidence" value="ECO:0007669"/>
    <property type="project" value="UniProtKB-KW"/>
</dbReference>
<evidence type="ECO:0000256" key="3">
    <source>
        <dbReference type="ARBA" id="ARBA00022692"/>
    </source>
</evidence>
<evidence type="ECO:0000313" key="16">
    <source>
        <dbReference type="WBParaSite" id="PTRK_0000304400.1"/>
    </source>
</evidence>
<evidence type="ECO:0000256" key="10">
    <source>
        <dbReference type="ARBA" id="ARBA00023180"/>
    </source>
</evidence>
<feature type="transmembrane region" description="Helical" evidence="13">
    <location>
        <begin position="575"/>
        <end position="597"/>
    </location>
</feature>
<keyword evidence="5" id="KW-0732">Signal</keyword>
<dbReference type="STRING" id="131310.A0A0N4Z792"/>
<dbReference type="InterPro" id="IPR013083">
    <property type="entry name" value="Znf_RING/FYVE/PHD"/>
</dbReference>